<evidence type="ECO:0000313" key="2">
    <source>
        <dbReference type="Proteomes" id="UP000006334"/>
    </source>
</evidence>
<comment type="caution">
    <text evidence="1">The sequence shown here is derived from an EMBL/GenBank/DDBJ whole genome shotgun (WGS) entry which is preliminary data.</text>
</comment>
<evidence type="ECO:0000313" key="1">
    <source>
        <dbReference type="EMBL" id="GAC14737.1"/>
    </source>
</evidence>
<proteinExistence type="predicted"/>
<reference evidence="1 2" key="1">
    <citation type="journal article" date="2017" name="Antonie Van Leeuwenhoek">
        <title>Rhizobium rhizosphaerae sp. nov., a novel species isolated from rice rhizosphere.</title>
        <authorList>
            <person name="Zhao J.J."/>
            <person name="Zhang J."/>
            <person name="Zhang R.J."/>
            <person name="Zhang C.W."/>
            <person name="Yin H.Q."/>
            <person name="Zhang X.X."/>
        </authorList>
    </citation>
    <scope>NUCLEOTIDE SEQUENCE [LARGE SCALE GENOMIC DNA]</scope>
    <source>
        <strain evidence="1 2">E3</strain>
    </source>
</reference>
<name>K6Y959_9ALTE</name>
<gene>
    <name evidence="1" type="ORF">GLIP_2109</name>
</gene>
<protein>
    <submittedName>
        <fullName evidence="1">Uncharacterized protein</fullName>
    </submittedName>
</protein>
<dbReference type="STRING" id="1127673.GLIP_2109"/>
<sequence length="184" mass="21822">MLWWTSFYFPRPILSTMRRCLLIMTTGSLKEQTSSIFIFIVRDLFFDGLKISPIYFCQCVRSSLPKNTFICKRESEKPHTPRTRKYAELIVKAVEALDLFDVESRSDEELRKSFEDLLPIEKRSVVAKYLKSIEAEEVYYWEYTNSFSTKGLQSILILFKYITFVELGDLERSSRFKNRQLAKF</sequence>
<accession>K6Y959</accession>
<dbReference type="Proteomes" id="UP000006334">
    <property type="component" value="Unassembled WGS sequence"/>
</dbReference>
<keyword evidence="2" id="KW-1185">Reference proteome</keyword>
<dbReference type="EMBL" id="BAEN01000041">
    <property type="protein sequence ID" value="GAC14737.1"/>
    <property type="molecule type" value="Genomic_DNA"/>
</dbReference>
<organism evidence="1 2">
    <name type="scientific">Aliiglaciecola lipolytica E3</name>
    <dbReference type="NCBI Taxonomy" id="1127673"/>
    <lineage>
        <taxon>Bacteria</taxon>
        <taxon>Pseudomonadati</taxon>
        <taxon>Pseudomonadota</taxon>
        <taxon>Gammaproteobacteria</taxon>
        <taxon>Alteromonadales</taxon>
        <taxon>Alteromonadaceae</taxon>
        <taxon>Aliiglaciecola</taxon>
    </lineage>
</organism>
<dbReference type="AlphaFoldDB" id="K6Y959"/>